<evidence type="ECO:0000256" key="4">
    <source>
        <dbReference type="PROSITE-ProRule" id="PRU01161"/>
    </source>
</evidence>
<feature type="active site" description="Nucleophile" evidence="4">
    <location>
        <position position="37"/>
    </location>
</feature>
<evidence type="ECO:0000256" key="2">
    <source>
        <dbReference type="ARBA" id="ARBA00022963"/>
    </source>
</evidence>
<keyword evidence="7" id="KW-1185">Reference proteome</keyword>
<keyword evidence="1 4" id="KW-0378">Hydrolase</keyword>
<dbReference type="InterPro" id="IPR002641">
    <property type="entry name" value="PNPLA_dom"/>
</dbReference>
<dbReference type="STRING" id="504798.SAMN05421871_104482"/>
<keyword evidence="2 4" id="KW-0442">Lipid degradation</keyword>
<feature type="short sequence motif" description="GXSXG" evidence="4">
    <location>
        <begin position="35"/>
        <end position="39"/>
    </location>
</feature>
<dbReference type="InterPro" id="IPR016035">
    <property type="entry name" value="Acyl_Trfase/lysoPLipase"/>
</dbReference>
<dbReference type="Pfam" id="PF01734">
    <property type="entry name" value="Patatin"/>
    <property type="match status" value="1"/>
</dbReference>
<dbReference type="PROSITE" id="PS51635">
    <property type="entry name" value="PNPLA"/>
    <property type="match status" value="1"/>
</dbReference>
<protein>
    <submittedName>
        <fullName evidence="6">NTE family protein</fullName>
    </submittedName>
</protein>
<feature type="active site" description="Proton acceptor" evidence="4">
    <location>
        <position position="181"/>
    </location>
</feature>
<feature type="short sequence motif" description="GXGXXG" evidence="4">
    <location>
        <begin position="4"/>
        <end position="9"/>
    </location>
</feature>
<dbReference type="GO" id="GO:0016042">
    <property type="term" value="P:lipid catabolic process"/>
    <property type="evidence" value="ECO:0007669"/>
    <property type="project" value="UniProtKB-UniRule"/>
</dbReference>
<accession>A0A1H0VUC4</accession>
<evidence type="ECO:0000256" key="3">
    <source>
        <dbReference type="ARBA" id="ARBA00023098"/>
    </source>
</evidence>
<reference evidence="7" key="1">
    <citation type="submission" date="2016-10" db="EMBL/GenBank/DDBJ databases">
        <authorList>
            <person name="Varghese N."/>
            <person name="Submissions S."/>
        </authorList>
    </citation>
    <scope>NUCLEOTIDE SEQUENCE [LARGE SCALE GENOMIC DNA]</scope>
    <source>
        <strain evidence="7">IBRC-M 10655</strain>
    </source>
</reference>
<dbReference type="Proteomes" id="UP000199651">
    <property type="component" value="Unassembled WGS sequence"/>
</dbReference>
<keyword evidence="3 4" id="KW-0443">Lipid metabolism</keyword>
<name>A0A1H0VUC4_9PSEU</name>
<evidence type="ECO:0000313" key="6">
    <source>
        <dbReference type="EMBL" id="SDP82050.1"/>
    </source>
</evidence>
<sequence>MLGGGGVAGIAWETGILTGLADAGVDVTDAELTIGTSAGSTVAAQLGSGLPLEELFRRQADPAAHNRELAPTGAGGAEFLDTLARLMAETADPAELRRRVGALALAADTVPEPVRRAVIANRLPSTAWPDRALIVAVDAATGEPRIFGPDSGVDLVDAVAASCAIPCVWPPVTIGDARYVDGGVRSMANVDLAAGCERALVIAPITDDALWEPVEGCRMEIVTPDEQTLAAFEPDPLDPATRTPAARAGRAQGRRCAGQVAAFWA</sequence>
<feature type="short sequence motif" description="DGA/G" evidence="4">
    <location>
        <begin position="181"/>
        <end position="183"/>
    </location>
</feature>
<dbReference type="InterPro" id="IPR050301">
    <property type="entry name" value="NTE"/>
</dbReference>
<gene>
    <name evidence="6" type="ORF">SAMN05192558_115131</name>
</gene>
<dbReference type="SUPFAM" id="SSF52151">
    <property type="entry name" value="FabD/lysophospholipase-like"/>
    <property type="match status" value="1"/>
</dbReference>
<dbReference type="PANTHER" id="PTHR14226:SF57">
    <property type="entry name" value="BLR7027 PROTEIN"/>
    <property type="match status" value="1"/>
</dbReference>
<organism evidence="6 7">
    <name type="scientific">Actinokineospora alba</name>
    <dbReference type="NCBI Taxonomy" id="504798"/>
    <lineage>
        <taxon>Bacteria</taxon>
        <taxon>Bacillati</taxon>
        <taxon>Actinomycetota</taxon>
        <taxon>Actinomycetes</taxon>
        <taxon>Pseudonocardiales</taxon>
        <taxon>Pseudonocardiaceae</taxon>
        <taxon>Actinokineospora</taxon>
    </lineage>
</organism>
<evidence type="ECO:0000259" key="5">
    <source>
        <dbReference type="PROSITE" id="PS51635"/>
    </source>
</evidence>
<dbReference type="EMBL" id="FNJB01000015">
    <property type="protein sequence ID" value="SDP82050.1"/>
    <property type="molecule type" value="Genomic_DNA"/>
</dbReference>
<proteinExistence type="predicted"/>
<feature type="domain" description="PNPLA" evidence="5">
    <location>
        <begin position="1"/>
        <end position="195"/>
    </location>
</feature>
<dbReference type="PANTHER" id="PTHR14226">
    <property type="entry name" value="NEUROPATHY TARGET ESTERASE/SWISS CHEESE D.MELANOGASTER"/>
    <property type="match status" value="1"/>
</dbReference>
<dbReference type="Gene3D" id="3.40.1090.10">
    <property type="entry name" value="Cytosolic phospholipase A2 catalytic domain"/>
    <property type="match status" value="2"/>
</dbReference>
<dbReference type="GO" id="GO:0016787">
    <property type="term" value="F:hydrolase activity"/>
    <property type="evidence" value="ECO:0007669"/>
    <property type="project" value="UniProtKB-UniRule"/>
</dbReference>
<dbReference type="AlphaFoldDB" id="A0A1H0VUC4"/>
<evidence type="ECO:0000313" key="7">
    <source>
        <dbReference type="Proteomes" id="UP000199651"/>
    </source>
</evidence>
<evidence type="ECO:0000256" key="1">
    <source>
        <dbReference type="ARBA" id="ARBA00022801"/>
    </source>
</evidence>